<protein>
    <submittedName>
        <fullName evidence="2">Uncharacterized protein</fullName>
    </submittedName>
</protein>
<dbReference type="EMBL" id="AP028907">
    <property type="protein sequence ID" value="BES80971.1"/>
    <property type="molecule type" value="Genomic_DNA"/>
</dbReference>
<feature type="transmembrane region" description="Helical" evidence="1">
    <location>
        <begin position="67"/>
        <end position="92"/>
    </location>
</feature>
<keyword evidence="1" id="KW-0812">Transmembrane</keyword>
<evidence type="ECO:0000256" key="1">
    <source>
        <dbReference type="SAM" id="Phobius"/>
    </source>
</evidence>
<evidence type="ECO:0000313" key="2">
    <source>
        <dbReference type="EMBL" id="BES80971.1"/>
    </source>
</evidence>
<dbReference type="GeneID" id="89288572"/>
<gene>
    <name evidence="2" type="ORF">PABY_05380</name>
</gene>
<name>A0ABM8ITT1_9CREN</name>
<proteinExistence type="predicted"/>
<keyword evidence="3" id="KW-1185">Reference proteome</keyword>
<reference evidence="2 3" key="1">
    <citation type="submission" date="2023-09" db="EMBL/GenBank/DDBJ databases">
        <title>Pyrofollis japonicus gen. nov. sp. nov., a novel member of the family Pyrodictiaceae isolated from the Iheya North hydrothermal field.</title>
        <authorList>
            <person name="Miyazaki U."/>
            <person name="Sanari M."/>
            <person name="Tame A."/>
            <person name="Kitajima M."/>
            <person name="Okamoto A."/>
            <person name="Sawayama S."/>
            <person name="Miyazaki J."/>
            <person name="Takai K."/>
            <person name="Nakagawa S."/>
        </authorList>
    </citation>
    <scope>NUCLEOTIDE SEQUENCE [LARGE SCALE GENOMIC DNA]</scope>
    <source>
        <strain evidence="2 3">AV2</strain>
    </source>
</reference>
<feature type="transmembrane region" description="Helical" evidence="1">
    <location>
        <begin position="36"/>
        <end position="55"/>
    </location>
</feature>
<dbReference type="RefSeq" id="WP_338251669.1">
    <property type="nucleotide sequence ID" value="NZ_AP028907.1"/>
</dbReference>
<dbReference type="Proteomes" id="UP001341135">
    <property type="component" value="Chromosome"/>
</dbReference>
<organism evidence="2 3">
    <name type="scientific">Pyrodictium abyssi</name>
    <dbReference type="NCBI Taxonomy" id="54256"/>
    <lineage>
        <taxon>Archaea</taxon>
        <taxon>Thermoproteota</taxon>
        <taxon>Thermoprotei</taxon>
        <taxon>Desulfurococcales</taxon>
        <taxon>Pyrodictiaceae</taxon>
        <taxon>Pyrodictium</taxon>
    </lineage>
</organism>
<keyword evidence="1" id="KW-0472">Membrane</keyword>
<accession>A0ABM8ITT1</accession>
<evidence type="ECO:0000313" key="3">
    <source>
        <dbReference type="Proteomes" id="UP001341135"/>
    </source>
</evidence>
<keyword evidence="1" id="KW-1133">Transmembrane helix</keyword>
<sequence>MLAWILAALAAGTLLGLALARRGLYSRVGRAVDAALAAMVYAIVLLVGLEAGASLRGSSGEALARIAASSIVLAAATAVASLAAAIVVLRLAGRRPQASLPP</sequence>